<reference evidence="3" key="1">
    <citation type="journal article" date="2019" name="Int. J. Syst. Evol. Microbiol.">
        <title>The Global Catalogue of Microorganisms (GCM) 10K type strain sequencing project: providing services to taxonomists for standard genome sequencing and annotation.</title>
        <authorList>
            <consortium name="The Broad Institute Genomics Platform"/>
            <consortium name="The Broad Institute Genome Sequencing Center for Infectious Disease"/>
            <person name="Wu L."/>
            <person name="Ma J."/>
        </authorList>
    </citation>
    <scope>NUCLEOTIDE SEQUENCE [LARGE SCALE GENOMIC DNA]</scope>
    <source>
        <strain evidence="3">NBRC 101365</strain>
    </source>
</reference>
<sequence length="474" mass="52274">MAAVLIFTGFLWVMPDAFAADPFAANNGLYPTAQEWQGPYRVSNYNYPETAESAWLKKLEDLRQKQPQLRGKLTPDTAGLYVDALKQFLEPSMEAMIDRPDKFDPAATNWYSMPWTGEGSPTSTGATDSTSGREAILGSFSGQVIQGSSFKLQAMAMMLKTGQQMQLAYPDLLADMQNHTVIYYDPVAALMLRKVWADPLNPNARAADFPEGALVIKAGAVTATESQWPVVKGSAIWHVFRPPFQPYNDPNPPSNTPKVTELRVLQFDAIVKDSIASPDTGWVFITWVYKFNAPGPRPWDRLVALGAMWGNDPELAQYPDGVGPSGKLQETWINPDAPDYARKTLGWGGRLSGPIDVSLRHGIVFTNGQIPGSGVRASSCMSCHGTSQYPFVANLYPSPNKIFPKDGDTFLLYPPGSREWSWWFANRPGKEAQNKANDVSAVGLDYDMLLTFALSNFNNASGHPALVQPRFRVH</sequence>
<feature type="chain" id="PRO_5045205532" description="Cytochrome c domain-containing protein" evidence="1">
    <location>
        <begin position="20"/>
        <end position="474"/>
    </location>
</feature>
<dbReference type="Proteomes" id="UP001156882">
    <property type="component" value="Unassembled WGS sequence"/>
</dbReference>
<keyword evidence="1" id="KW-0732">Signal</keyword>
<evidence type="ECO:0008006" key="4">
    <source>
        <dbReference type="Google" id="ProtNLM"/>
    </source>
</evidence>
<evidence type="ECO:0000313" key="3">
    <source>
        <dbReference type="Proteomes" id="UP001156882"/>
    </source>
</evidence>
<name>A0ABQ6CJR3_9HYPH</name>
<comment type="caution">
    <text evidence="2">The sequence shown here is derived from an EMBL/GenBank/DDBJ whole genome shotgun (WGS) entry which is preliminary data.</text>
</comment>
<feature type="signal peptide" evidence="1">
    <location>
        <begin position="1"/>
        <end position="19"/>
    </location>
</feature>
<dbReference type="EMBL" id="BSPC01000011">
    <property type="protein sequence ID" value="GLS18456.1"/>
    <property type="molecule type" value="Genomic_DNA"/>
</dbReference>
<keyword evidence="3" id="KW-1185">Reference proteome</keyword>
<protein>
    <recommendedName>
        <fullName evidence="4">Cytochrome c domain-containing protein</fullName>
    </recommendedName>
</protein>
<evidence type="ECO:0000313" key="2">
    <source>
        <dbReference type="EMBL" id="GLS18456.1"/>
    </source>
</evidence>
<accession>A0ABQ6CJR3</accession>
<organism evidence="2 3">
    <name type="scientific">Labrys miyagiensis</name>
    <dbReference type="NCBI Taxonomy" id="346912"/>
    <lineage>
        <taxon>Bacteria</taxon>
        <taxon>Pseudomonadati</taxon>
        <taxon>Pseudomonadota</taxon>
        <taxon>Alphaproteobacteria</taxon>
        <taxon>Hyphomicrobiales</taxon>
        <taxon>Xanthobacteraceae</taxon>
        <taxon>Labrys</taxon>
    </lineage>
</organism>
<dbReference type="RefSeq" id="WP_284311285.1">
    <property type="nucleotide sequence ID" value="NZ_BSPC01000011.1"/>
</dbReference>
<gene>
    <name evidence="2" type="ORF">GCM10007874_14730</name>
</gene>
<evidence type="ECO:0000256" key="1">
    <source>
        <dbReference type="SAM" id="SignalP"/>
    </source>
</evidence>
<proteinExistence type="predicted"/>